<evidence type="ECO:0000313" key="2">
    <source>
        <dbReference type="Proteomes" id="UP000547458"/>
    </source>
</evidence>
<comment type="caution">
    <text evidence="1">The sequence shown here is derived from an EMBL/GenBank/DDBJ whole genome shotgun (WGS) entry which is preliminary data.</text>
</comment>
<proteinExistence type="predicted"/>
<protein>
    <submittedName>
        <fullName evidence="1">Uncharacterized protein</fullName>
    </submittedName>
</protein>
<dbReference type="Proteomes" id="UP000547458">
    <property type="component" value="Unassembled WGS sequence"/>
</dbReference>
<dbReference type="EMBL" id="JAATJL010000001">
    <property type="protein sequence ID" value="NJC23628.1"/>
    <property type="molecule type" value="Genomic_DNA"/>
</dbReference>
<gene>
    <name evidence="1" type="ORF">BJ994_002704</name>
</gene>
<name>A0A846RJY8_9MICC</name>
<accession>A0A846RJY8</accession>
<sequence length="560" mass="62089">MNDEKDVRIVSQFVLRARRVAAHSLAQERGKLETFAGFKIDGQVTSEGVMSMRRELPDEEVFESLAARVRPMTLEREPIYFKETFKALHRLLESSDKAPSEEMGERLAQLHKDWAAIDLQGRGYLTFWVQAERRDGSGRTPPVSDIQLASSWMYADLVHSDPKGPKRDGLLFPIKERYSAAVTVFSRLALLTLATHDAFIELYSSGAIELDPLSLDTEIVVGKNELIDEGVAYVGPTDGPMPSMESVFDDLPEGWEHFTPTVLLRNNPHNQVEVVISAADGSTIATHEAAVSARWQESEESHWAVLIAGVVTAEFAVRVQDRVVSDGRFIGWDSNATTNKMKLADLKLQREMREAAKVNFFASDTEFFSFTVPPMSAERAAFIDVSIDTFSDLVAIEEILEEPLAPLEGSYSIVHRATLRQARLLMEGHIVPLAPSPMQITAPSGVVPQAVLMAKRSFKLGNSTYIPIPQLLVRHPLMRADQVAAVPASDPPTDSITMTVPIDEPFVAWVPELLPHINDEDLRQPTRLGLNHLDESTLFGLWSGTISTIAPPVRSDHHGS</sequence>
<keyword evidence="2" id="KW-1185">Reference proteome</keyword>
<reference evidence="1 2" key="1">
    <citation type="submission" date="2020-03" db="EMBL/GenBank/DDBJ databases">
        <title>Sequencing the genomes of 1000 actinobacteria strains.</title>
        <authorList>
            <person name="Klenk H.-P."/>
        </authorList>
    </citation>
    <scope>NUCLEOTIDE SEQUENCE [LARGE SCALE GENOMIC DNA]</scope>
    <source>
        <strain evidence="1 2">DSM 16403</strain>
    </source>
</reference>
<evidence type="ECO:0000313" key="1">
    <source>
        <dbReference type="EMBL" id="NJC23628.1"/>
    </source>
</evidence>
<dbReference type="RefSeq" id="WP_167994883.1">
    <property type="nucleotide sequence ID" value="NZ_JAATJL010000001.1"/>
</dbReference>
<dbReference type="AlphaFoldDB" id="A0A846RJY8"/>
<organism evidence="1 2">
    <name type="scientific">Arthrobacter pigmenti</name>
    <dbReference type="NCBI Taxonomy" id="271432"/>
    <lineage>
        <taxon>Bacteria</taxon>
        <taxon>Bacillati</taxon>
        <taxon>Actinomycetota</taxon>
        <taxon>Actinomycetes</taxon>
        <taxon>Micrococcales</taxon>
        <taxon>Micrococcaceae</taxon>
        <taxon>Arthrobacter</taxon>
    </lineage>
</organism>